<dbReference type="RefSeq" id="WP_128493781.1">
    <property type="nucleotide sequence ID" value="NZ_RZNB01000001.1"/>
</dbReference>
<accession>A0A3S3ZSX1</accession>
<keyword evidence="3" id="KW-1185">Reference proteome</keyword>
<dbReference type="Proteomes" id="UP000288547">
    <property type="component" value="Unassembled WGS sequence"/>
</dbReference>
<proteinExistence type="predicted"/>
<feature type="compositionally biased region" description="Basic residues" evidence="1">
    <location>
        <begin position="106"/>
        <end position="116"/>
    </location>
</feature>
<comment type="caution">
    <text evidence="2">The sequence shown here is derived from an EMBL/GenBank/DDBJ whole genome shotgun (WGS) entry which is preliminary data.</text>
</comment>
<dbReference type="AlphaFoldDB" id="A0A3S3ZSX1"/>
<name>A0A3S3ZSX1_9MICO</name>
<protein>
    <submittedName>
        <fullName evidence="2">Uncharacterized protein</fullName>
    </submittedName>
</protein>
<evidence type="ECO:0000256" key="1">
    <source>
        <dbReference type="SAM" id="MobiDB-lite"/>
    </source>
</evidence>
<feature type="compositionally biased region" description="Acidic residues" evidence="1">
    <location>
        <begin position="84"/>
        <end position="100"/>
    </location>
</feature>
<evidence type="ECO:0000313" key="2">
    <source>
        <dbReference type="EMBL" id="RWZ52938.1"/>
    </source>
</evidence>
<sequence>MTARKLRITLHDGKKLDVQPTLEDRLKFEQTLRKNKGWGPLSDNALKLEPFLAWSAAHRNGDIELTWDQFTKGDTAALDVETVKDDDGEPGSDDEGELEVEGVGKGTRRGRSTTSR</sequence>
<reference evidence="2 3" key="1">
    <citation type="submission" date="2018-12" db="EMBL/GenBank/DDBJ databases">
        <authorList>
            <person name="Li F."/>
        </authorList>
    </citation>
    <scope>NUCLEOTIDE SEQUENCE [LARGE SCALE GENOMIC DNA]</scope>
    <source>
        <strain evidence="2 3">11W25H-1</strain>
    </source>
</reference>
<organism evidence="2 3">
    <name type="scientific">Labedella phragmitis</name>
    <dbReference type="NCBI Taxonomy" id="2498849"/>
    <lineage>
        <taxon>Bacteria</taxon>
        <taxon>Bacillati</taxon>
        <taxon>Actinomycetota</taxon>
        <taxon>Actinomycetes</taxon>
        <taxon>Micrococcales</taxon>
        <taxon>Microbacteriaceae</taxon>
        <taxon>Labedella</taxon>
    </lineage>
</organism>
<gene>
    <name evidence="2" type="ORF">ELQ90_03105</name>
</gene>
<feature type="region of interest" description="Disordered" evidence="1">
    <location>
        <begin position="81"/>
        <end position="116"/>
    </location>
</feature>
<dbReference type="EMBL" id="RZNB01000001">
    <property type="protein sequence ID" value="RWZ52938.1"/>
    <property type="molecule type" value="Genomic_DNA"/>
</dbReference>
<evidence type="ECO:0000313" key="3">
    <source>
        <dbReference type="Proteomes" id="UP000288547"/>
    </source>
</evidence>
<dbReference type="OrthoDB" id="5124859at2"/>